<evidence type="ECO:0000313" key="3">
    <source>
        <dbReference type="Proteomes" id="UP000249046"/>
    </source>
</evidence>
<evidence type="ECO:0000256" key="1">
    <source>
        <dbReference type="SAM" id="SignalP"/>
    </source>
</evidence>
<feature type="chain" id="PRO_5015889537" description="Lipoprotein" evidence="1">
    <location>
        <begin position="25"/>
        <end position="433"/>
    </location>
</feature>
<dbReference type="EMBL" id="QFPO01000017">
    <property type="protein sequence ID" value="PZQ11172.1"/>
    <property type="molecule type" value="Genomic_DNA"/>
</dbReference>
<dbReference type="Proteomes" id="UP000249046">
    <property type="component" value="Unassembled WGS sequence"/>
</dbReference>
<protein>
    <recommendedName>
        <fullName evidence="4">Lipoprotein</fullName>
    </recommendedName>
</protein>
<reference evidence="2 3" key="1">
    <citation type="submission" date="2017-08" db="EMBL/GenBank/DDBJ databases">
        <title>Infants hospitalized years apart are colonized by the same room-sourced microbial strains.</title>
        <authorList>
            <person name="Brooks B."/>
            <person name="Olm M.R."/>
            <person name="Firek B.A."/>
            <person name="Baker R."/>
            <person name="Thomas B.C."/>
            <person name="Morowitz M.J."/>
            <person name="Banfield J.F."/>
        </authorList>
    </citation>
    <scope>NUCLEOTIDE SEQUENCE [LARGE SCALE GENOMIC DNA]</scope>
    <source>
        <strain evidence="2">S2_005_003_R2_42</strain>
    </source>
</reference>
<proteinExistence type="predicted"/>
<evidence type="ECO:0000313" key="2">
    <source>
        <dbReference type="EMBL" id="PZQ11172.1"/>
    </source>
</evidence>
<evidence type="ECO:0008006" key="4">
    <source>
        <dbReference type="Google" id="ProtNLM"/>
    </source>
</evidence>
<comment type="caution">
    <text evidence="2">The sequence shown here is derived from an EMBL/GenBank/DDBJ whole genome shotgun (WGS) entry which is preliminary data.</text>
</comment>
<sequence>MYLRRSIHAFTLASLAVLAGCSQAGGDAAPPARPAAATAAAAPDEAAHAATESAAGRLVQTHAKGLFFDRASIDRETQRRAQALRPSADRLERVQIIDSTGFGEPLPALTIEVPTGWIARGGVDWRREVECIGNTHAFDWSAASPDGLYEVSLLPKLSWQVQSAPGGVVPLNPCPAAPMASVRDYLEQVTRSARPDARVLGYRDRTDLVAQQEAAALQNGQPSQTRLRHESGELLIGYRLQGQEMREAIVASVTFSELQGTIAAWSETGIALRAPDGLLDEALLERMRRSGRYEQAWAERVTAWSAQHVERVNQRQVASIQQWHARRMNEISLAGMTARHRIRMDTIADIGRINQQIVADTGATDARIHAATIDAIQEVQPWRDPTSGRAVDLPIHYAHAWQLGDGRQFMTNDAAFDPERDLGMPGHRLEPAR</sequence>
<feature type="signal peptide" evidence="1">
    <location>
        <begin position="1"/>
        <end position="24"/>
    </location>
</feature>
<accession>A0A2W5K1C7</accession>
<gene>
    <name evidence="2" type="ORF">DI564_14800</name>
</gene>
<keyword evidence="1" id="KW-0732">Signal</keyword>
<dbReference type="AlphaFoldDB" id="A0A2W5K1C7"/>
<organism evidence="2 3">
    <name type="scientific">Rhodanobacter denitrificans</name>
    <dbReference type="NCBI Taxonomy" id="666685"/>
    <lineage>
        <taxon>Bacteria</taxon>
        <taxon>Pseudomonadati</taxon>
        <taxon>Pseudomonadota</taxon>
        <taxon>Gammaproteobacteria</taxon>
        <taxon>Lysobacterales</taxon>
        <taxon>Rhodanobacteraceae</taxon>
        <taxon>Rhodanobacter</taxon>
    </lineage>
</organism>
<dbReference type="PROSITE" id="PS51257">
    <property type="entry name" value="PROKAR_LIPOPROTEIN"/>
    <property type="match status" value="1"/>
</dbReference>
<name>A0A2W5K1C7_9GAMM</name>